<gene>
    <name evidence="1" type="ORF">KXJ69_00260</name>
</gene>
<accession>A0A9X1JUD4</accession>
<reference evidence="1" key="1">
    <citation type="submission" date="2021-07" db="EMBL/GenBank/DDBJ databases">
        <title>Aureisphaera sp. CAU 1614 isolated from sea sediment.</title>
        <authorList>
            <person name="Kim W."/>
        </authorList>
    </citation>
    <scope>NUCLEOTIDE SEQUENCE</scope>
    <source>
        <strain evidence="1">CAU 1614</strain>
    </source>
</reference>
<name>A0A9X1JUD4_9FLAO</name>
<keyword evidence="2" id="KW-1185">Reference proteome</keyword>
<proteinExistence type="predicted"/>
<dbReference type="RefSeq" id="WP_219050302.1">
    <property type="nucleotide sequence ID" value="NZ_JAHWDP010000001.1"/>
</dbReference>
<dbReference type="AlphaFoldDB" id="A0A9X1JUD4"/>
<organism evidence="1 2">
    <name type="scientific">Halomarinibacterium sedimenti</name>
    <dbReference type="NCBI Taxonomy" id="2857106"/>
    <lineage>
        <taxon>Bacteria</taxon>
        <taxon>Pseudomonadati</taxon>
        <taxon>Bacteroidota</taxon>
        <taxon>Flavobacteriia</taxon>
        <taxon>Flavobacteriales</taxon>
        <taxon>Flavobacteriaceae</taxon>
        <taxon>Halomarinibacterium</taxon>
    </lineage>
</organism>
<comment type="caution">
    <text evidence="1">The sequence shown here is derived from an EMBL/GenBank/DDBJ whole genome shotgun (WGS) entry which is preliminary data.</text>
</comment>
<protein>
    <submittedName>
        <fullName evidence="1">Uncharacterized protein</fullName>
    </submittedName>
</protein>
<dbReference type="Proteomes" id="UP001138686">
    <property type="component" value="Unassembled WGS sequence"/>
</dbReference>
<evidence type="ECO:0000313" key="1">
    <source>
        <dbReference type="EMBL" id="MBW2936515.1"/>
    </source>
</evidence>
<dbReference type="EMBL" id="JAHWDP010000001">
    <property type="protein sequence ID" value="MBW2936515.1"/>
    <property type="molecule type" value="Genomic_DNA"/>
</dbReference>
<evidence type="ECO:0000313" key="2">
    <source>
        <dbReference type="Proteomes" id="UP001138686"/>
    </source>
</evidence>
<sequence>MIPIDENFLSNLNLASNKPQFIQSGQVYDSTYGIYGSFEMNDEGNISEINLSVINYKGILELEFDNEFISNCSLVRQENENGVYIIVLTTQLRASVSGETAPTATVSLDKSMEGFKNIGSEDSIYLVVERKLAPIWGCKTKNPFKNGVFDNEFFYRDGNRYLPRAVKTIPDTAYFSDFRVVNPDSPAEILGFKPGFKCRNSTLFVLR</sequence>